<evidence type="ECO:0000313" key="2">
    <source>
        <dbReference type="EMBL" id="KAJ3488566.1"/>
    </source>
</evidence>
<protein>
    <submittedName>
        <fullName evidence="2">Uncharacterized protein</fullName>
    </submittedName>
</protein>
<feature type="compositionally biased region" description="Basic and acidic residues" evidence="1">
    <location>
        <begin position="11"/>
        <end position="31"/>
    </location>
</feature>
<reference evidence="2" key="1">
    <citation type="submission" date="2022-07" db="EMBL/GenBank/DDBJ databases">
        <title>Genome Sequence of Physisporinus lineatus.</title>
        <authorList>
            <person name="Buettner E."/>
        </authorList>
    </citation>
    <scope>NUCLEOTIDE SEQUENCE</scope>
    <source>
        <strain evidence="2">VT162</strain>
    </source>
</reference>
<comment type="caution">
    <text evidence="2">The sequence shown here is derived from an EMBL/GenBank/DDBJ whole genome shotgun (WGS) entry which is preliminary data.</text>
</comment>
<feature type="region of interest" description="Disordered" evidence="1">
    <location>
        <begin position="252"/>
        <end position="353"/>
    </location>
</feature>
<dbReference type="AlphaFoldDB" id="A0AAD5YGB0"/>
<proteinExistence type="predicted"/>
<name>A0AAD5YGB0_9APHY</name>
<dbReference type="Proteomes" id="UP001212997">
    <property type="component" value="Unassembled WGS sequence"/>
</dbReference>
<feature type="compositionally biased region" description="Basic and acidic residues" evidence="1">
    <location>
        <begin position="337"/>
        <end position="346"/>
    </location>
</feature>
<feature type="compositionally biased region" description="Pro residues" evidence="1">
    <location>
        <begin position="212"/>
        <end position="222"/>
    </location>
</feature>
<dbReference type="Gene3D" id="6.20.250.70">
    <property type="match status" value="1"/>
</dbReference>
<evidence type="ECO:0000313" key="3">
    <source>
        <dbReference type="Proteomes" id="UP001212997"/>
    </source>
</evidence>
<feature type="compositionally biased region" description="Pro residues" evidence="1">
    <location>
        <begin position="195"/>
        <end position="205"/>
    </location>
</feature>
<sequence length="353" mass="39554">MSSARPKKTLKSKDKRREKGKEKEKVRDKIPANHLVHGGEFDWDKLHNKDDLELWIIRVPEALAKPKILESLSLDKPTSSKRTARIGAIQRKHTSYDVWSIGDELNEYVGGDEVKSLEPLLPQSSKGNKLYLAPEMKTRHMVITARPAIPTPEPSPEGDPTTSTSKVHRNPPRFTYPKEVLKHAFVPTGALTRIPTPPPSPPRQPEPSVLDVPPPVHGPPPFGTTLLYPDITTPTNVKPEIKLDPSIFDDQMDIDIKPVTSPIKVHKSPKRPRPEEPQLEPQADSEIEEIKTVQKRKGKKDKGKTRAKVKEEKKDGEVKVKAERATSVAGTSKKRKVESVSPEKSKITRKAAW</sequence>
<feature type="compositionally biased region" description="Basic residues" evidence="1">
    <location>
        <begin position="1"/>
        <end position="10"/>
    </location>
</feature>
<feature type="region of interest" description="Disordered" evidence="1">
    <location>
        <begin position="147"/>
        <end position="231"/>
    </location>
</feature>
<keyword evidence="3" id="KW-1185">Reference proteome</keyword>
<feature type="compositionally biased region" description="Basic residues" evidence="1">
    <location>
        <begin position="293"/>
        <end position="307"/>
    </location>
</feature>
<gene>
    <name evidence="2" type="ORF">NLI96_g2757</name>
</gene>
<feature type="region of interest" description="Disordered" evidence="1">
    <location>
        <begin position="1"/>
        <end position="31"/>
    </location>
</feature>
<organism evidence="2 3">
    <name type="scientific">Meripilus lineatus</name>
    <dbReference type="NCBI Taxonomy" id="2056292"/>
    <lineage>
        <taxon>Eukaryota</taxon>
        <taxon>Fungi</taxon>
        <taxon>Dikarya</taxon>
        <taxon>Basidiomycota</taxon>
        <taxon>Agaricomycotina</taxon>
        <taxon>Agaricomycetes</taxon>
        <taxon>Polyporales</taxon>
        <taxon>Meripilaceae</taxon>
        <taxon>Meripilus</taxon>
    </lineage>
</organism>
<feature type="compositionally biased region" description="Basic and acidic residues" evidence="1">
    <location>
        <begin position="308"/>
        <end position="324"/>
    </location>
</feature>
<dbReference type="EMBL" id="JANAWD010000064">
    <property type="protein sequence ID" value="KAJ3488566.1"/>
    <property type="molecule type" value="Genomic_DNA"/>
</dbReference>
<accession>A0AAD5YGB0</accession>
<evidence type="ECO:0000256" key="1">
    <source>
        <dbReference type="SAM" id="MobiDB-lite"/>
    </source>
</evidence>